<protein>
    <submittedName>
        <fullName evidence="1">Uncharacterized protein</fullName>
    </submittedName>
</protein>
<reference evidence="1 2" key="1">
    <citation type="journal article" date="2018" name="Front. Plant Sci.">
        <title>Red Clover (Trifolium pratense) and Zigzag Clover (T. medium) - A Picture of Genomic Similarities and Differences.</title>
        <authorList>
            <person name="Dluhosova J."/>
            <person name="Istvanek J."/>
            <person name="Nedelnik J."/>
            <person name="Repkova J."/>
        </authorList>
    </citation>
    <scope>NUCLEOTIDE SEQUENCE [LARGE SCALE GENOMIC DNA]</scope>
    <source>
        <strain evidence="2">cv. 10/8</strain>
        <tissue evidence="1">Leaf</tissue>
    </source>
</reference>
<organism evidence="1 2">
    <name type="scientific">Trifolium medium</name>
    <dbReference type="NCBI Taxonomy" id="97028"/>
    <lineage>
        <taxon>Eukaryota</taxon>
        <taxon>Viridiplantae</taxon>
        <taxon>Streptophyta</taxon>
        <taxon>Embryophyta</taxon>
        <taxon>Tracheophyta</taxon>
        <taxon>Spermatophyta</taxon>
        <taxon>Magnoliopsida</taxon>
        <taxon>eudicotyledons</taxon>
        <taxon>Gunneridae</taxon>
        <taxon>Pentapetalae</taxon>
        <taxon>rosids</taxon>
        <taxon>fabids</taxon>
        <taxon>Fabales</taxon>
        <taxon>Fabaceae</taxon>
        <taxon>Papilionoideae</taxon>
        <taxon>50 kb inversion clade</taxon>
        <taxon>NPAAA clade</taxon>
        <taxon>Hologalegina</taxon>
        <taxon>IRL clade</taxon>
        <taxon>Trifolieae</taxon>
        <taxon>Trifolium</taxon>
    </lineage>
</organism>
<dbReference type="Proteomes" id="UP000265520">
    <property type="component" value="Unassembled WGS sequence"/>
</dbReference>
<accession>A0A392RXL2</accession>
<proteinExistence type="predicted"/>
<feature type="non-terminal residue" evidence="1">
    <location>
        <position position="32"/>
    </location>
</feature>
<sequence>MKVVVVVVEERVMGTALSVDCRVTDSLSARRE</sequence>
<comment type="caution">
    <text evidence="1">The sequence shown here is derived from an EMBL/GenBank/DDBJ whole genome shotgun (WGS) entry which is preliminary data.</text>
</comment>
<dbReference type="EMBL" id="LXQA010285155">
    <property type="protein sequence ID" value="MCI40897.1"/>
    <property type="molecule type" value="Genomic_DNA"/>
</dbReference>
<name>A0A392RXL2_9FABA</name>
<evidence type="ECO:0000313" key="2">
    <source>
        <dbReference type="Proteomes" id="UP000265520"/>
    </source>
</evidence>
<evidence type="ECO:0000313" key="1">
    <source>
        <dbReference type="EMBL" id="MCI40897.1"/>
    </source>
</evidence>
<dbReference type="AlphaFoldDB" id="A0A392RXL2"/>
<keyword evidence="2" id="KW-1185">Reference proteome</keyword>